<dbReference type="InterPro" id="IPR001633">
    <property type="entry name" value="EAL_dom"/>
</dbReference>
<dbReference type="SUPFAM" id="SSF141868">
    <property type="entry name" value="EAL domain-like"/>
    <property type="match status" value="1"/>
</dbReference>
<dbReference type="RefSeq" id="WP_371718924.1">
    <property type="nucleotide sequence ID" value="NZ_JBGOOF010000015.1"/>
</dbReference>
<evidence type="ECO:0000313" key="2">
    <source>
        <dbReference type="EMBL" id="MEZ8209264.1"/>
    </source>
</evidence>
<reference evidence="2 3" key="1">
    <citation type="submission" date="2024-06" db="EMBL/GenBank/DDBJ databases">
        <authorList>
            <person name="Steensen K."/>
            <person name="Seneca J."/>
            <person name="Bartlau N."/>
            <person name="Yu A.X."/>
            <person name="Polz M.F."/>
        </authorList>
    </citation>
    <scope>NUCLEOTIDE SEQUENCE [LARGE SCALE GENOMIC DNA]</scope>
    <source>
        <strain evidence="2 3">1F146</strain>
    </source>
</reference>
<sequence length="353" mass="40096">MSSSFKLHERFIEVNFKGNTSVDQRIRQIKKIREIVGHSRKMNLIIKMYKGSGIFDHKEVSKVMESIHREDWSLRNRNLFIKVAICLIDFSLEEFELHSRMLKAKDINNIAFFEDTETAIGWLELRTTLNDVTAFFQPIVNLKTGHIVGYEALARKIVEGDIVPIKNWLPQLLNEKDGPILLTEKMISVAKGHAKSLSEGQYISVNFEVENINKQDLHRILSPCAKSILEKRLVIELCESGKLSLESLNDIISSPIPNIRLSLDDVGAGASRLLAIAGLNPWTIKLDKAVIDNLSNDDVFSFVSYFTKWANESHIKIVAEGIETRDMADRCIKAGIDHGQGFYFYRPAPRLVS</sequence>
<dbReference type="Proteomes" id="UP001569151">
    <property type="component" value="Unassembled WGS sequence"/>
</dbReference>
<dbReference type="PROSITE" id="PS50883">
    <property type="entry name" value="EAL"/>
    <property type="match status" value="1"/>
</dbReference>
<evidence type="ECO:0000313" key="3">
    <source>
        <dbReference type="Proteomes" id="UP001569151"/>
    </source>
</evidence>
<dbReference type="SMART" id="SM00052">
    <property type="entry name" value="EAL"/>
    <property type="match status" value="1"/>
</dbReference>
<accession>A0ABV4MI69</accession>
<dbReference type="Pfam" id="PF00563">
    <property type="entry name" value="EAL"/>
    <property type="match status" value="1"/>
</dbReference>
<comment type="caution">
    <text evidence="2">The sequence shown here is derived from an EMBL/GenBank/DDBJ whole genome shotgun (WGS) entry which is preliminary data.</text>
</comment>
<dbReference type="CDD" id="cd01948">
    <property type="entry name" value="EAL"/>
    <property type="match status" value="1"/>
</dbReference>
<keyword evidence="3" id="KW-1185">Reference proteome</keyword>
<protein>
    <submittedName>
        <fullName evidence="2">EAL domain-containing protein</fullName>
    </submittedName>
</protein>
<name>A0ABV4MI69_9VIBR</name>
<feature type="domain" description="EAL" evidence="1">
    <location>
        <begin position="109"/>
        <end position="353"/>
    </location>
</feature>
<dbReference type="InterPro" id="IPR050706">
    <property type="entry name" value="Cyclic-di-GMP_PDE-like"/>
</dbReference>
<dbReference type="PANTHER" id="PTHR33121">
    <property type="entry name" value="CYCLIC DI-GMP PHOSPHODIESTERASE PDEF"/>
    <property type="match status" value="1"/>
</dbReference>
<dbReference type="Gene3D" id="3.20.20.450">
    <property type="entry name" value="EAL domain"/>
    <property type="match status" value="1"/>
</dbReference>
<dbReference type="InterPro" id="IPR035919">
    <property type="entry name" value="EAL_sf"/>
</dbReference>
<dbReference type="EMBL" id="JBGOOS010000013">
    <property type="protein sequence ID" value="MEZ8209264.1"/>
    <property type="molecule type" value="Genomic_DNA"/>
</dbReference>
<evidence type="ECO:0000259" key="1">
    <source>
        <dbReference type="PROSITE" id="PS50883"/>
    </source>
</evidence>
<proteinExistence type="predicted"/>
<organism evidence="2 3">
    <name type="scientific">Vibrio bivalvicida</name>
    <dbReference type="NCBI Taxonomy" id="1276888"/>
    <lineage>
        <taxon>Bacteria</taxon>
        <taxon>Pseudomonadati</taxon>
        <taxon>Pseudomonadota</taxon>
        <taxon>Gammaproteobacteria</taxon>
        <taxon>Vibrionales</taxon>
        <taxon>Vibrionaceae</taxon>
        <taxon>Vibrio</taxon>
        <taxon>Vibrio oreintalis group</taxon>
    </lineage>
</organism>
<gene>
    <name evidence="2" type="ORF">ACED39_10780</name>
</gene>
<dbReference type="PANTHER" id="PTHR33121:SF76">
    <property type="entry name" value="SIGNALING PROTEIN"/>
    <property type="match status" value="1"/>
</dbReference>